<evidence type="ECO:0000259" key="2">
    <source>
        <dbReference type="Pfam" id="PF00892"/>
    </source>
</evidence>
<feature type="transmembrane region" description="Helical" evidence="1">
    <location>
        <begin position="290"/>
        <end position="310"/>
    </location>
</feature>
<feature type="transmembrane region" description="Helical" evidence="1">
    <location>
        <begin position="167"/>
        <end position="187"/>
    </location>
</feature>
<evidence type="ECO:0000313" key="4">
    <source>
        <dbReference type="Proteomes" id="UP000183417"/>
    </source>
</evidence>
<feature type="domain" description="EamA" evidence="2">
    <location>
        <begin position="169"/>
        <end position="304"/>
    </location>
</feature>
<keyword evidence="1" id="KW-1133">Transmembrane helix</keyword>
<dbReference type="AlphaFoldDB" id="A0A1H3QRK1"/>
<feature type="transmembrane region" description="Helical" evidence="1">
    <location>
        <begin position="24"/>
        <end position="41"/>
    </location>
</feature>
<feature type="domain" description="EamA" evidence="2">
    <location>
        <begin position="28"/>
        <end position="150"/>
    </location>
</feature>
<sequence>MSHSPSLTSATSTTRPRASQGGTWRMLLAMALSGTIGLLVVESALPPLLVVFARCVLGALGLGLWLAWRREWVAPQGREWLWLAGGGIALVLNWVALFSAYHYSSIAVATVVYHVQPFMLLALSALQGEPVERRKLPWLLLALLGVALSSGLVGLDGVDASHAGTGAWIGVALALLAAALYAGTTVATRRLGHMPSAQIAMLQMLAGGLVLSLWALPLLTHIAAASPQLLSARAASMVLTLGLVHTAFMYTVMYAAFQRLPAPAIAALSFVYPAMALLVDLAWFGAVPSAAQWVGMGCILVAVVGHRAGIALRRH</sequence>
<reference evidence="3 4" key="1">
    <citation type="submission" date="2016-10" db="EMBL/GenBank/DDBJ databases">
        <authorList>
            <person name="de Groot N.N."/>
        </authorList>
    </citation>
    <scope>NUCLEOTIDE SEQUENCE [LARGE SCALE GENOMIC DNA]</scope>
    <source>
        <strain evidence="3 4">LMG 24775</strain>
    </source>
</reference>
<keyword evidence="1" id="KW-0812">Transmembrane</keyword>
<dbReference type="PANTHER" id="PTHR22911:SF102">
    <property type="entry name" value="MEMBRANE PROTEIN"/>
    <property type="match status" value="1"/>
</dbReference>
<feature type="transmembrane region" description="Helical" evidence="1">
    <location>
        <begin position="80"/>
        <end position="100"/>
    </location>
</feature>
<feature type="transmembrane region" description="Helical" evidence="1">
    <location>
        <begin position="234"/>
        <end position="257"/>
    </location>
</feature>
<dbReference type="GeneID" id="94692877"/>
<accession>A0A1H3QRK1</accession>
<dbReference type="Proteomes" id="UP000183417">
    <property type="component" value="Unassembled WGS sequence"/>
</dbReference>
<feature type="transmembrane region" description="Helical" evidence="1">
    <location>
        <begin position="264"/>
        <end position="284"/>
    </location>
</feature>
<dbReference type="SUPFAM" id="SSF103481">
    <property type="entry name" value="Multidrug resistance efflux transporter EmrE"/>
    <property type="match status" value="2"/>
</dbReference>
<dbReference type="InterPro" id="IPR000620">
    <property type="entry name" value="EamA_dom"/>
</dbReference>
<evidence type="ECO:0000256" key="1">
    <source>
        <dbReference type="SAM" id="Phobius"/>
    </source>
</evidence>
<dbReference type="InterPro" id="IPR037185">
    <property type="entry name" value="EmrE-like"/>
</dbReference>
<dbReference type="GO" id="GO:0016020">
    <property type="term" value="C:membrane"/>
    <property type="evidence" value="ECO:0007669"/>
    <property type="project" value="InterPro"/>
</dbReference>
<dbReference type="RefSeq" id="WP_046238387.1">
    <property type="nucleotide sequence ID" value="NZ_CP141274.1"/>
</dbReference>
<evidence type="ECO:0000313" key="3">
    <source>
        <dbReference type="EMBL" id="SDZ15319.1"/>
    </source>
</evidence>
<dbReference type="Pfam" id="PF00892">
    <property type="entry name" value="EamA"/>
    <property type="match status" value="2"/>
</dbReference>
<feature type="transmembrane region" description="Helical" evidence="1">
    <location>
        <begin position="47"/>
        <end position="68"/>
    </location>
</feature>
<proteinExistence type="predicted"/>
<organism evidence="3 4">
    <name type="scientific">Delftia lacustris</name>
    <dbReference type="NCBI Taxonomy" id="558537"/>
    <lineage>
        <taxon>Bacteria</taxon>
        <taxon>Pseudomonadati</taxon>
        <taxon>Pseudomonadota</taxon>
        <taxon>Betaproteobacteria</taxon>
        <taxon>Burkholderiales</taxon>
        <taxon>Comamonadaceae</taxon>
        <taxon>Delftia</taxon>
    </lineage>
</organism>
<gene>
    <name evidence="3" type="ORF">SAMN05421547_11362</name>
</gene>
<feature type="transmembrane region" description="Helical" evidence="1">
    <location>
        <begin position="106"/>
        <end position="126"/>
    </location>
</feature>
<name>A0A1H3QRK1_9BURK</name>
<dbReference type="PANTHER" id="PTHR22911">
    <property type="entry name" value="ACYL-MALONYL CONDENSING ENZYME-RELATED"/>
    <property type="match status" value="1"/>
</dbReference>
<protein>
    <submittedName>
        <fullName evidence="3">Threonine/homoserine efflux transporter RhtA</fullName>
    </submittedName>
</protein>
<feature type="transmembrane region" description="Helical" evidence="1">
    <location>
        <begin position="199"/>
        <end position="222"/>
    </location>
</feature>
<feature type="transmembrane region" description="Helical" evidence="1">
    <location>
        <begin position="138"/>
        <end position="155"/>
    </location>
</feature>
<keyword evidence="1" id="KW-0472">Membrane</keyword>
<dbReference type="EMBL" id="FNPE01000013">
    <property type="protein sequence ID" value="SDZ15319.1"/>
    <property type="molecule type" value="Genomic_DNA"/>
</dbReference>